<dbReference type="Proteomes" id="UP000288716">
    <property type="component" value="Unassembled WGS sequence"/>
</dbReference>
<evidence type="ECO:0000256" key="2">
    <source>
        <dbReference type="RuleBase" id="RU004328"/>
    </source>
</evidence>
<sequence length="459" mass="54919">MSKWYTVESQTRGDRSRLFRTSEYFTLAIGYSPAVCIDLVQQRKWILKNRCDKPVWRIHGLFESIQSDHEKMVMERRRECRDRVWRSEDEIVLDKNQIPDGYKEVSGAISAQFQNDLYFWDHEWCVHGYFTLDKNKQRRFQRPRDYFDLALRLFRNLTIQKRFEDYLVPDNTDQFMEKWNDFTSLYKGPLVTSTKLHGETAILFLELKFCFDLQGNEFSCAEAGLQNEDISAARRFYLPASYSLFAHVVLRIILTSADEYKMKILDLLPSSALNYLHNNLKAERKHHIDAFQDQMYRETDGYGDILNAFKKVWFQQHNTEPFDCMKSIFEDAGILLYEIGDKIKKPLDYFATAINIYETYNMSHWLHDFKYGSKWDKNGMKAKLKKVYKMPEYFTLMCTKIGGKDFFQDIRICFKLDLETTFECVGEVVFNKRPKLNERRVYVCPPYFFIPNKQNLWRY</sequence>
<dbReference type="Pfam" id="PF00445">
    <property type="entry name" value="Ribonuclease_T2"/>
    <property type="match status" value="2"/>
</dbReference>
<dbReference type="PANTHER" id="PTHR11240:SF59">
    <property type="entry name" value="RIBONUCLEASE T2 FAMILY PROTEIN"/>
    <property type="match status" value="1"/>
</dbReference>
<evidence type="ECO:0000313" key="4">
    <source>
        <dbReference type="Proteomes" id="UP000288716"/>
    </source>
</evidence>
<dbReference type="GO" id="GO:0003723">
    <property type="term" value="F:RNA binding"/>
    <property type="evidence" value="ECO:0007669"/>
    <property type="project" value="InterPro"/>
</dbReference>
<comment type="caution">
    <text evidence="3">The sequence shown here is derived from an EMBL/GenBank/DDBJ whole genome shotgun (WGS) entry which is preliminary data.</text>
</comment>
<dbReference type="VEuPathDB" id="VectorBase:LDEU011021"/>
<dbReference type="GO" id="GO:0033897">
    <property type="term" value="F:ribonuclease T2 activity"/>
    <property type="evidence" value="ECO:0007669"/>
    <property type="project" value="InterPro"/>
</dbReference>
<dbReference type="SUPFAM" id="SSF55895">
    <property type="entry name" value="Ribonuclease Rh-like"/>
    <property type="match status" value="2"/>
</dbReference>
<dbReference type="AlphaFoldDB" id="A0A443S0G4"/>
<accession>A0A443S0G4</accession>
<reference evidence="3 4" key="1">
    <citation type="journal article" date="2018" name="Gigascience">
        <title>Genomes of trombidid mites reveal novel predicted allergens and laterally-transferred genes associated with secondary metabolism.</title>
        <authorList>
            <person name="Dong X."/>
            <person name="Chaisiri K."/>
            <person name="Xia D."/>
            <person name="Armstrong S.D."/>
            <person name="Fang Y."/>
            <person name="Donnelly M.J."/>
            <person name="Kadowaki T."/>
            <person name="McGarry J.W."/>
            <person name="Darby A.C."/>
            <person name="Makepeace B.L."/>
        </authorList>
    </citation>
    <scope>NUCLEOTIDE SEQUENCE [LARGE SCALE GENOMIC DNA]</scope>
    <source>
        <strain evidence="3">UoL-UT</strain>
    </source>
</reference>
<dbReference type="PANTHER" id="PTHR11240">
    <property type="entry name" value="RIBONUCLEASE T2"/>
    <property type="match status" value="1"/>
</dbReference>
<comment type="similarity">
    <text evidence="1 2">Belongs to the RNase T2 family.</text>
</comment>
<organism evidence="3 4">
    <name type="scientific">Leptotrombidium deliense</name>
    <dbReference type="NCBI Taxonomy" id="299467"/>
    <lineage>
        <taxon>Eukaryota</taxon>
        <taxon>Metazoa</taxon>
        <taxon>Ecdysozoa</taxon>
        <taxon>Arthropoda</taxon>
        <taxon>Chelicerata</taxon>
        <taxon>Arachnida</taxon>
        <taxon>Acari</taxon>
        <taxon>Acariformes</taxon>
        <taxon>Trombidiformes</taxon>
        <taxon>Prostigmata</taxon>
        <taxon>Anystina</taxon>
        <taxon>Parasitengona</taxon>
        <taxon>Trombiculoidea</taxon>
        <taxon>Trombiculidae</taxon>
        <taxon>Leptotrombidium</taxon>
    </lineage>
</organism>
<dbReference type="InterPro" id="IPR036430">
    <property type="entry name" value="RNase_T2-like_sf"/>
</dbReference>
<dbReference type="EMBL" id="NCKV01014084">
    <property type="protein sequence ID" value="RWS21019.1"/>
    <property type="molecule type" value="Genomic_DNA"/>
</dbReference>
<keyword evidence="4" id="KW-1185">Reference proteome</keyword>
<dbReference type="Gene3D" id="3.90.730.10">
    <property type="entry name" value="Ribonuclease T2-like"/>
    <property type="match status" value="2"/>
</dbReference>
<proteinExistence type="inferred from homology"/>
<name>A0A443S0G4_9ACAR</name>
<gene>
    <name evidence="3" type="ORF">B4U80_11955</name>
</gene>
<protein>
    <submittedName>
        <fullName evidence="3">Uncharacterized protein</fullName>
    </submittedName>
</protein>
<dbReference type="GO" id="GO:0005576">
    <property type="term" value="C:extracellular region"/>
    <property type="evidence" value="ECO:0007669"/>
    <property type="project" value="TreeGrafter"/>
</dbReference>
<dbReference type="InterPro" id="IPR001568">
    <property type="entry name" value="RNase_T2-like"/>
</dbReference>
<evidence type="ECO:0000256" key="1">
    <source>
        <dbReference type="ARBA" id="ARBA00007469"/>
    </source>
</evidence>
<dbReference type="GO" id="GO:0006401">
    <property type="term" value="P:RNA catabolic process"/>
    <property type="evidence" value="ECO:0007669"/>
    <property type="project" value="TreeGrafter"/>
</dbReference>
<evidence type="ECO:0000313" key="3">
    <source>
        <dbReference type="EMBL" id="RWS21019.1"/>
    </source>
</evidence>